<dbReference type="GO" id="GO:0046872">
    <property type="term" value="F:metal ion binding"/>
    <property type="evidence" value="ECO:0007669"/>
    <property type="project" value="UniProtKB-KW"/>
</dbReference>
<keyword evidence="4" id="KW-1185">Reference proteome</keyword>
<proteinExistence type="predicted"/>
<dbReference type="SUPFAM" id="SSF55008">
    <property type="entry name" value="HMA, heavy metal-associated domain"/>
    <property type="match status" value="1"/>
</dbReference>
<feature type="domain" description="HMA" evidence="2">
    <location>
        <begin position="2"/>
        <end position="68"/>
    </location>
</feature>
<dbReference type="RefSeq" id="WP_088706367.1">
    <property type="nucleotide sequence ID" value="NZ_LSTO01000001.1"/>
</dbReference>
<dbReference type="PROSITE" id="PS50846">
    <property type="entry name" value="HMA_2"/>
    <property type="match status" value="1"/>
</dbReference>
<accession>A0A254T9Y4</accession>
<organism evidence="3 4">
    <name type="scientific">Noviherbaspirillum denitrificans</name>
    <dbReference type="NCBI Taxonomy" id="1968433"/>
    <lineage>
        <taxon>Bacteria</taxon>
        <taxon>Pseudomonadati</taxon>
        <taxon>Pseudomonadota</taxon>
        <taxon>Betaproteobacteria</taxon>
        <taxon>Burkholderiales</taxon>
        <taxon>Oxalobacteraceae</taxon>
        <taxon>Noviherbaspirillum</taxon>
    </lineage>
</organism>
<protein>
    <recommendedName>
        <fullName evidence="2">HMA domain-containing protein</fullName>
    </recommendedName>
</protein>
<dbReference type="AlphaFoldDB" id="A0A254T9Y4"/>
<dbReference type="Pfam" id="PF00403">
    <property type="entry name" value="HMA"/>
    <property type="match status" value="1"/>
</dbReference>
<dbReference type="EMBL" id="LSTO01000001">
    <property type="protein sequence ID" value="OWW19459.1"/>
    <property type="molecule type" value="Genomic_DNA"/>
</dbReference>
<dbReference type="Gene3D" id="3.30.70.100">
    <property type="match status" value="1"/>
</dbReference>
<evidence type="ECO:0000313" key="4">
    <source>
        <dbReference type="Proteomes" id="UP000197535"/>
    </source>
</evidence>
<keyword evidence="1" id="KW-0479">Metal-binding</keyword>
<dbReference type="OrthoDB" id="9813965at2"/>
<reference evidence="3 4" key="1">
    <citation type="submission" date="2016-02" db="EMBL/GenBank/DDBJ databases">
        <authorList>
            <person name="Wen L."/>
            <person name="He K."/>
            <person name="Yang H."/>
        </authorList>
    </citation>
    <scope>NUCLEOTIDE SEQUENCE [LARGE SCALE GENOMIC DNA]</scope>
    <source>
        <strain evidence="3 4">TSA40</strain>
    </source>
</reference>
<dbReference type="FunFam" id="3.30.70.100:FF:000001">
    <property type="entry name" value="ATPase copper transporting beta"/>
    <property type="match status" value="1"/>
</dbReference>
<evidence type="ECO:0000259" key="2">
    <source>
        <dbReference type="PROSITE" id="PS50846"/>
    </source>
</evidence>
<comment type="caution">
    <text evidence="3">The sequence shown here is derived from an EMBL/GenBank/DDBJ whole genome shotgun (WGS) entry which is preliminary data.</text>
</comment>
<evidence type="ECO:0000256" key="1">
    <source>
        <dbReference type="ARBA" id="ARBA00022723"/>
    </source>
</evidence>
<evidence type="ECO:0000313" key="3">
    <source>
        <dbReference type="EMBL" id="OWW19459.1"/>
    </source>
</evidence>
<dbReference type="InterPro" id="IPR006121">
    <property type="entry name" value="HMA_dom"/>
</dbReference>
<name>A0A254T9Y4_9BURK</name>
<dbReference type="InterPro" id="IPR036163">
    <property type="entry name" value="HMA_dom_sf"/>
</dbReference>
<sequence>MQTEVLNVTGMTSEDCTETVMRTIKAIDGVSNVSVSYPQNRAIVQFDEDQTAPQEMTAALAKAGFGVRKINLGEQEGGSCGGCCGKCGG</sequence>
<gene>
    <name evidence="3" type="ORF">AYR66_08000</name>
</gene>
<dbReference type="Proteomes" id="UP000197535">
    <property type="component" value="Unassembled WGS sequence"/>
</dbReference>
<dbReference type="CDD" id="cd00371">
    <property type="entry name" value="HMA"/>
    <property type="match status" value="1"/>
</dbReference>